<reference evidence="6" key="1">
    <citation type="submission" date="2022-01" db="EMBL/GenBank/DDBJ databases">
        <authorList>
            <person name="King R."/>
        </authorList>
    </citation>
    <scope>NUCLEOTIDE SEQUENCE</scope>
</reference>
<dbReference type="CDD" id="cd23019">
    <property type="entry name" value="DD_ROP"/>
    <property type="match status" value="1"/>
</dbReference>
<evidence type="ECO:0000256" key="4">
    <source>
        <dbReference type="ARBA" id="ARBA00023273"/>
    </source>
</evidence>
<keyword evidence="2" id="KW-0282">Flagellum</keyword>
<evidence type="ECO:0000313" key="6">
    <source>
        <dbReference type="EMBL" id="CAG9772322.1"/>
    </source>
</evidence>
<accession>A0A9N9QMW9</accession>
<dbReference type="GO" id="GO:0031514">
    <property type="term" value="C:motile cilium"/>
    <property type="evidence" value="ECO:0007669"/>
    <property type="project" value="UniProtKB-SubCell"/>
</dbReference>
<evidence type="ECO:0000256" key="5">
    <source>
        <dbReference type="ARBA" id="ARBA00035651"/>
    </source>
</evidence>
<sequence>MSTLPEDMYCSEQICIPPSFPYLLRQYAKAAIRTQPTDILRWSTAYFRCLSLNLPPPVKPRLEYPIPRDFRGVTPGWLKALYYQLQNNQTISFKILWDRWMGACLHHNTLIQLLCLGGFDDPLAIQWLRFIAICAGTLTDDLTQTMILICEILTEEPEGGSAMIPLETFLDLYQFLAKIDASQDQNLRNYYFRDSLLSLWREKIEKKESKEEIEDEVLQEDVRSLATKSSSVIMDTGEKLDEIERVVSCPSLPQDDQYSIDHLIIEEPEDVEEEEKVTEIIDTAPETSTFEESEEVREYQEPREDMPEMNMYLLIFFHFIYSLINDYIFSPEQEEPEDIYIKAEDLESFTGEPDIADVAVEKEGIVPVSPSLDAKEPTQMATQVRNLDLVFEDEKTLKEDLERLRAMQQELAGETDEELEKFKCRLIEEMPLAESQEEGIKHFSMGEALLLEPSGEEKLKIATEITAPGSETLVDGEAALEQQYDDVFVEAVPGIGGTVPDKLIGVVVQYMTNCAKNQRGMIMPRNIRHYSCPPLEVVPT</sequence>
<dbReference type="Gene3D" id="1.20.890.10">
    <property type="entry name" value="cAMP-dependent protein kinase regulatory subunit, dimerization-anchoring domain"/>
    <property type="match status" value="1"/>
</dbReference>
<dbReference type="PANTHER" id="PTHR14952:SF9">
    <property type="entry name" value="EF-HAND DOMAIN-CONTAINING PROTEIN"/>
    <property type="match status" value="1"/>
</dbReference>
<dbReference type="OrthoDB" id="10067602at2759"/>
<protein>
    <submittedName>
        <fullName evidence="6">Uncharacterized protein</fullName>
    </submittedName>
</protein>
<dbReference type="EMBL" id="OU892284">
    <property type="protein sequence ID" value="CAG9772322.1"/>
    <property type="molecule type" value="Genomic_DNA"/>
</dbReference>
<dbReference type="AlphaFoldDB" id="A0A9N9QMW9"/>
<keyword evidence="7" id="KW-1185">Reference proteome</keyword>
<evidence type="ECO:0000256" key="2">
    <source>
        <dbReference type="ARBA" id="ARBA00022846"/>
    </source>
</evidence>
<keyword evidence="4" id="KW-0966">Cell projection</keyword>
<evidence type="ECO:0000256" key="3">
    <source>
        <dbReference type="ARBA" id="ARBA00023069"/>
    </source>
</evidence>
<dbReference type="Proteomes" id="UP001152799">
    <property type="component" value="Chromosome 8"/>
</dbReference>
<keyword evidence="3" id="KW-0969">Cilium</keyword>
<proteinExistence type="inferred from homology"/>
<evidence type="ECO:0000313" key="7">
    <source>
        <dbReference type="Proteomes" id="UP001152799"/>
    </source>
</evidence>
<comment type="subcellular location">
    <subcellularLocation>
        <location evidence="1">Cell projection</location>
        <location evidence="1">Cilium</location>
        <location evidence="1">Flagellum</location>
    </subcellularLocation>
</comment>
<organism evidence="6 7">
    <name type="scientific">Ceutorhynchus assimilis</name>
    <name type="common">cabbage seed weevil</name>
    <dbReference type="NCBI Taxonomy" id="467358"/>
    <lineage>
        <taxon>Eukaryota</taxon>
        <taxon>Metazoa</taxon>
        <taxon>Ecdysozoa</taxon>
        <taxon>Arthropoda</taxon>
        <taxon>Hexapoda</taxon>
        <taxon>Insecta</taxon>
        <taxon>Pterygota</taxon>
        <taxon>Neoptera</taxon>
        <taxon>Endopterygota</taxon>
        <taxon>Coleoptera</taxon>
        <taxon>Polyphaga</taxon>
        <taxon>Cucujiformia</taxon>
        <taxon>Curculionidae</taxon>
        <taxon>Ceutorhynchinae</taxon>
        <taxon>Ceutorhynchus</taxon>
    </lineage>
</organism>
<name>A0A9N9QMW9_9CUCU</name>
<dbReference type="InterPro" id="IPR047844">
    <property type="entry name" value="ROP_DD"/>
</dbReference>
<dbReference type="PANTHER" id="PTHR14952">
    <property type="entry name" value="ROPPORIN-1-LIKE PROTEIN"/>
    <property type="match status" value="1"/>
</dbReference>
<comment type="similarity">
    <text evidence="5">Belongs to the ropporin family.</text>
</comment>
<dbReference type="SUPFAM" id="SSF47391">
    <property type="entry name" value="Dimerization-anchoring domain of cAMP-dependent PK regulatory subunit"/>
    <property type="match status" value="1"/>
</dbReference>
<evidence type="ECO:0000256" key="1">
    <source>
        <dbReference type="ARBA" id="ARBA00004230"/>
    </source>
</evidence>
<gene>
    <name evidence="6" type="ORF">CEUTPL_LOCUS12738</name>
</gene>